<protein>
    <submittedName>
        <fullName evidence="2">Uncharacterized protein</fullName>
    </submittedName>
</protein>
<dbReference type="EMBL" id="MKIE01000001">
    <property type="protein sequence ID" value="OHW63563.1"/>
    <property type="molecule type" value="Genomic_DNA"/>
</dbReference>
<evidence type="ECO:0000313" key="2">
    <source>
        <dbReference type="EMBL" id="OHW63563.1"/>
    </source>
</evidence>
<dbReference type="AlphaFoldDB" id="A0A1S1VAB8"/>
<evidence type="ECO:0000256" key="1">
    <source>
        <dbReference type="SAM" id="Phobius"/>
    </source>
</evidence>
<dbReference type="InterPro" id="IPR035167">
    <property type="entry name" value="DUF5316"/>
</dbReference>
<dbReference type="Proteomes" id="UP000180254">
    <property type="component" value="Unassembled WGS sequence"/>
</dbReference>
<organism evidence="2 3">
    <name type="scientific">Andreesenia angusta</name>
    <dbReference type="NCBI Taxonomy" id="39480"/>
    <lineage>
        <taxon>Bacteria</taxon>
        <taxon>Bacillati</taxon>
        <taxon>Bacillota</taxon>
        <taxon>Tissierellia</taxon>
        <taxon>Tissierellales</taxon>
        <taxon>Gottschalkiaceae</taxon>
        <taxon>Andreesenia</taxon>
    </lineage>
</organism>
<comment type="caution">
    <text evidence="2">The sequence shown here is derived from an EMBL/GenBank/DDBJ whole genome shotgun (WGS) entry which is preliminary data.</text>
</comment>
<name>A0A1S1VAB8_9FIRM</name>
<keyword evidence="1" id="KW-0472">Membrane</keyword>
<accession>A0A1S1VAB8</accession>
<evidence type="ECO:0000313" key="3">
    <source>
        <dbReference type="Proteomes" id="UP000180254"/>
    </source>
</evidence>
<gene>
    <name evidence="2" type="ORF">EUAN_04270</name>
</gene>
<proteinExistence type="predicted"/>
<feature type="transmembrane region" description="Helical" evidence="1">
    <location>
        <begin position="73"/>
        <end position="92"/>
    </location>
</feature>
<sequence>MVKFFIAGLISMIFVLVASFVMKSEAVFLYGMQILGFGSIVLGGIFSGLMSDNIYRRTAVETEKESDSRINRAFKLAMFGLPSIVVLIIYYFSQT</sequence>
<reference evidence="2 3" key="1">
    <citation type="submission" date="2016-09" db="EMBL/GenBank/DDBJ databases">
        <title>Genome sequence of Eubacterium angustum.</title>
        <authorList>
            <person name="Poehlein A."/>
            <person name="Daniel R."/>
        </authorList>
    </citation>
    <scope>NUCLEOTIDE SEQUENCE [LARGE SCALE GENOMIC DNA]</scope>
    <source>
        <strain evidence="2 3">DSM 1989</strain>
    </source>
</reference>
<feature type="transmembrane region" description="Helical" evidence="1">
    <location>
        <begin position="28"/>
        <end position="49"/>
    </location>
</feature>
<keyword evidence="1" id="KW-0812">Transmembrane</keyword>
<dbReference type="RefSeq" id="WP_071061136.1">
    <property type="nucleotide sequence ID" value="NZ_MKIE01000001.1"/>
</dbReference>
<dbReference type="OrthoDB" id="1927595at2"/>
<keyword evidence="1" id="KW-1133">Transmembrane helix</keyword>
<dbReference type="Pfam" id="PF17247">
    <property type="entry name" value="DUF5316"/>
    <property type="match status" value="1"/>
</dbReference>
<keyword evidence="3" id="KW-1185">Reference proteome</keyword>
<feature type="transmembrane region" description="Helical" evidence="1">
    <location>
        <begin position="5"/>
        <end position="22"/>
    </location>
</feature>